<evidence type="ECO:0000256" key="1">
    <source>
        <dbReference type="ARBA" id="ARBA00001554"/>
    </source>
</evidence>
<feature type="domain" description="Glyoxalase-like" evidence="6">
    <location>
        <begin position="112"/>
        <end position="214"/>
    </location>
</feature>
<evidence type="ECO:0000313" key="8">
    <source>
        <dbReference type="Proteomes" id="UP000288711"/>
    </source>
</evidence>
<dbReference type="GO" id="GO:0006729">
    <property type="term" value="P:tetrahydrobiopterin biosynthetic process"/>
    <property type="evidence" value="ECO:0007669"/>
    <property type="project" value="InterPro"/>
</dbReference>
<dbReference type="InterPro" id="IPR041581">
    <property type="entry name" value="Glyoxalase_6"/>
</dbReference>
<proteinExistence type="inferred from homology"/>
<organism evidence="7 8">
    <name type="scientific">Janibacter hoylei PVAS-1</name>
    <dbReference type="NCBI Taxonomy" id="1210046"/>
    <lineage>
        <taxon>Bacteria</taxon>
        <taxon>Bacillati</taxon>
        <taxon>Actinomycetota</taxon>
        <taxon>Actinomycetes</taxon>
        <taxon>Micrococcales</taxon>
        <taxon>Intrasporangiaceae</taxon>
        <taxon>Janibacter</taxon>
    </lineage>
</organism>
<dbReference type="RefSeq" id="WP_128277312.1">
    <property type="nucleotide sequence ID" value="NZ_PIPF01000010.1"/>
</dbReference>
<dbReference type="Proteomes" id="UP000288711">
    <property type="component" value="Unassembled WGS sequence"/>
</dbReference>
<dbReference type="EMBL" id="PIPF01000010">
    <property type="protein sequence ID" value="RWU82786.1"/>
    <property type="molecule type" value="Genomic_DNA"/>
</dbReference>
<evidence type="ECO:0000259" key="6">
    <source>
        <dbReference type="Pfam" id="PF18029"/>
    </source>
</evidence>
<dbReference type="SUPFAM" id="SSF54593">
    <property type="entry name" value="Glyoxalase/Bleomycin resistance protein/Dihydroxybiphenyl dioxygenase"/>
    <property type="match status" value="1"/>
</dbReference>
<evidence type="ECO:0000256" key="4">
    <source>
        <dbReference type="ARBA" id="ARBA00021735"/>
    </source>
</evidence>
<reference evidence="7 8" key="1">
    <citation type="journal article" date="2009" name="Int. J. Syst. Evol. Microbiol.">
        <title>Janibacter hoylei sp. nov., Bacillus isronensis sp. nov. and Bacillus aryabhattai sp. nov., isolated from cryotubes used for collecting air from the upper atmosphere.</title>
        <authorList>
            <person name="Shivaji S."/>
            <person name="Chaturvedi P."/>
            <person name="Begum Z."/>
            <person name="Pindi P.K."/>
            <person name="Manorama R."/>
            <person name="Padmanaban D.A."/>
            <person name="Shouche Y.S."/>
            <person name="Pawar S."/>
            <person name="Vaishampayan P."/>
            <person name="Dutt C.B."/>
            <person name="Datta G.N."/>
            <person name="Manchanda R.K."/>
            <person name="Rao U.R."/>
            <person name="Bhargava P.M."/>
            <person name="Narlikar J.V."/>
        </authorList>
    </citation>
    <scope>NUCLEOTIDE SEQUENCE [LARGE SCALE GENOMIC DNA]</scope>
    <source>
        <strain evidence="7 8">PVAS-1</strain>
    </source>
</reference>
<keyword evidence="5" id="KW-0456">Lyase</keyword>
<gene>
    <name evidence="7" type="ORF">CWN80_11645</name>
</gene>
<dbReference type="SUPFAM" id="SSF55248">
    <property type="entry name" value="PCD-like"/>
    <property type="match status" value="1"/>
</dbReference>
<comment type="catalytic activity">
    <reaction evidence="1">
        <text>(4aS,6R)-4a-hydroxy-L-erythro-5,6,7,8-tetrahydrobiopterin = (6R)-L-erythro-6,7-dihydrobiopterin + H2O</text>
        <dbReference type="Rhea" id="RHEA:11920"/>
        <dbReference type="ChEBI" id="CHEBI:15377"/>
        <dbReference type="ChEBI" id="CHEBI:15642"/>
        <dbReference type="ChEBI" id="CHEBI:43120"/>
        <dbReference type="EC" id="4.2.1.96"/>
    </reaction>
</comment>
<dbReference type="PANTHER" id="PTHR12599">
    <property type="entry name" value="PTERIN-4-ALPHA-CARBINOLAMINE DEHYDRATASE"/>
    <property type="match status" value="1"/>
</dbReference>
<name>A0A444B333_9MICO</name>
<dbReference type="NCBIfam" id="NF002017">
    <property type="entry name" value="PRK00823.1-2"/>
    <property type="match status" value="1"/>
</dbReference>
<protein>
    <recommendedName>
        <fullName evidence="4">Putative pterin-4-alpha-carbinolamine dehydratase</fullName>
        <ecNumber evidence="3">4.2.1.96</ecNumber>
    </recommendedName>
</protein>
<dbReference type="Pfam" id="PF01329">
    <property type="entry name" value="Pterin_4a"/>
    <property type="match status" value="1"/>
</dbReference>
<comment type="caution">
    <text evidence="7">The sequence shown here is derived from an EMBL/GenBank/DDBJ whole genome shotgun (WGS) entry which is preliminary data.</text>
</comment>
<comment type="similarity">
    <text evidence="2">Belongs to the pterin-4-alpha-carbinolamine dehydratase family.</text>
</comment>
<evidence type="ECO:0000256" key="5">
    <source>
        <dbReference type="ARBA" id="ARBA00023239"/>
    </source>
</evidence>
<accession>A0A444B333</accession>
<dbReference type="Gene3D" id="3.10.180.10">
    <property type="entry name" value="2,3-Dihydroxybiphenyl 1,2-Dioxygenase, domain 1"/>
    <property type="match status" value="1"/>
</dbReference>
<dbReference type="EC" id="4.2.1.96" evidence="3"/>
<sequence length="227" mass="24957">MSDDASTVLTSTQVDDRAPRGWREVDGMLRTRLRTAGYTEAVELVTRIAAAADEADHHPDIDLRYNWVGLRLVSHDVGGLTERDIELAGEISRIADDLGAQATPEVAVSMTIGIDTADPDAIRPFWSALTGHRPAKGDPDVLPSPDGQLPEIWFQQSEPREGRNRLHLDVYVPHDEALARVEAAVAAGGRLVTDDFAPSWWVLADADGNEACVCTWQHQRNDPRPRP</sequence>
<dbReference type="AlphaFoldDB" id="A0A444B333"/>
<dbReference type="GO" id="GO:0008124">
    <property type="term" value="F:4-alpha-hydroxytetrahydrobiopterin dehydratase activity"/>
    <property type="evidence" value="ECO:0007669"/>
    <property type="project" value="UniProtKB-EC"/>
</dbReference>
<dbReference type="Gene3D" id="3.30.1360.20">
    <property type="entry name" value="Transcriptional coactivator/pterin dehydratase"/>
    <property type="match status" value="1"/>
</dbReference>
<dbReference type="Pfam" id="PF18029">
    <property type="entry name" value="Glyoxalase_6"/>
    <property type="match status" value="1"/>
</dbReference>
<evidence type="ECO:0000256" key="3">
    <source>
        <dbReference type="ARBA" id="ARBA00013252"/>
    </source>
</evidence>
<dbReference type="InterPro" id="IPR001533">
    <property type="entry name" value="Pterin_deHydtase"/>
</dbReference>
<evidence type="ECO:0000256" key="2">
    <source>
        <dbReference type="ARBA" id="ARBA00006472"/>
    </source>
</evidence>
<dbReference type="PANTHER" id="PTHR12599:SF0">
    <property type="entry name" value="PTERIN-4-ALPHA-CARBINOLAMINE DEHYDRATASE"/>
    <property type="match status" value="1"/>
</dbReference>
<evidence type="ECO:0000313" key="7">
    <source>
        <dbReference type="EMBL" id="RWU82786.1"/>
    </source>
</evidence>
<dbReference type="CDD" id="cd00488">
    <property type="entry name" value="PCD_DCoH"/>
    <property type="match status" value="1"/>
</dbReference>
<dbReference type="InterPro" id="IPR036428">
    <property type="entry name" value="PCD_sf"/>
</dbReference>
<keyword evidence="8" id="KW-1185">Reference proteome</keyword>
<dbReference type="InterPro" id="IPR029068">
    <property type="entry name" value="Glyas_Bleomycin-R_OHBP_Dase"/>
</dbReference>